<evidence type="ECO:0000256" key="5">
    <source>
        <dbReference type="ARBA" id="ARBA00023136"/>
    </source>
</evidence>
<name>A0AAD4GVN6_ASPNN</name>
<feature type="transmembrane region" description="Helical" evidence="6">
    <location>
        <begin position="142"/>
        <end position="161"/>
    </location>
</feature>
<dbReference type="PANTHER" id="PTHR42038">
    <property type="match status" value="1"/>
</dbReference>
<evidence type="ECO:0000256" key="2">
    <source>
        <dbReference type="ARBA" id="ARBA00006757"/>
    </source>
</evidence>
<comment type="similarity">
    <text evidence="2">Belongs to the paxB family.</text>
</comment>
<dbReference type="Proteomes" id="UP001194746">
    <property type="component" value="Unassembled WGS sequence"/>
</dbReference>
<feature type="transmembrane region" description="Helical" evidence="6">
    <location>
        <begin position="173"/>
        <end position="193"/>
    </location>
</feature>
<reference evidence="7" key="2">
    <citation type="submission" date="2020-02" db="EMBL/GenBank/DDBJ databases">
        <authorList>
            <person name="Gilchrist C.L.M."/>
            <person name="Chooi Y.-H."/>
        </authorList>
    </citation>
    <scope>NUCLEOTIDE SEQUENCE</scope>
    <source>
        <strain evidence="7">MST-FP2251</strain>
    </source>
</reference>
<sequence length="244" mass="27693">MDGFDATEAPLEYQERLALVHLFTIGMGIGWTVNYAGMVRKSFQQQTYCMAAMPLGCNFAWEFTYCFVYPSKNWVERIVFLIGIFLNVGIMYSAIQSANNEWSHSALVMNHLASIFIIMTFVWLTGHLALGAQLGPSLAYSWGGYLCQLLLSFGGLCQLLMRGTTRGGLYTLWLSRFFGTSCACGVFTLRCKYWPREFAWLNCPLILWGLAVWLIGDISYGLCFWYIKQHERETAGLKRHGKSA</sequence>
<feature type="transmembrane region" description="Helical" evidence="6">
    <location>
        <begin position="17"/>
        <end position="36"/>
    </location>
</feature>
<dbReference type="GO" id="GO:0016020">
    <property type="term" value="C:membrane"/>
    <property type="evidence" value="ECO:0007669"/>
    <property type="project" value="UniProtKB-SubCell"/>
</dbReference>
<evidence type="ECO:0000256" key="6">
    <source>
        <dbReference type="SAM" id="Phobius"/>
    </source>
</evidence>
<organism evidence="7 8">
    <name type="scientific">Aspergillus nanangensis</name>
    <dbReference type="NCBI Taxonomy" id="2582783"/>
    <lineage>
        <taxon>Eukaryota</taxon>
        <taxon>Fungi</taxon>
        <taxon>Dikarya</taxon>
        <taxon>Ascomycota</taxon>
        <taxon>Pezizomycotina</taxon>
        <taxon>Eurotiomycetes</taxon>
        <taxon>Eurotiomycetidae</taxon>
        <taxon>Eurotiales</taxon>
        <taxon>Aspergillaceae</taxon>
        <taxon>Aspergillus</taxon>
        <taxon>Aspergillus subgen. Circumdati</taxon>
    </lineage>
</organism>
<dbReference type="EMBL" id="VCAU01000022">
    <property type="protein sequence ID" value="KAF9891012.1"/>
    <property type="molecule type" value="Genomic_DNA"/>
</dbReference>
<dbReference type="PANTHER" id="PTHR42038:SF2">
    <property type="entry name" value="TERPENE CYCLASE AUSL"/>
    <property type="match status" value="1"/>
</dbReference>
<dbReference type="Pfam" id="PF25129">
    <property type="entry name" value="Pyr4-TMTC"/>
    <property type="match status" value="1"/>
</dbReference>
<comment type="caution">
    <text evidence="7">The sequence shown here is derived from an EMBL/GenBank/DDBJ whole genome shotgun (WGS) entry which is preliminary data.</text>
</comment>
<reference evidence="7" key="1">
    <citation type="journal article" date="2019" name="Beilstein J. Org. Chem.">
        <title>Nanangenines: drimane sesquiterpenoids as the dominant metabolite cohort of a novel Australian fungus, Aspergillus nanangensis.</title>
        <authorList>
            <person name="Lacey H.J."/>
            <person name="Gilchrist C.L.M."/>
            <person name="Crombie A."/>
            <person name="Kalaitzis J.A."/>
            <person name="Vuong D."/>
            <person name="Rutledge P.J."/>
            <person name="Turner P."/>
            <person name="Pitt J.I."/>
            <person name="Lacey E."/>
            <person name="Chooi Y.H."/>
            <person name="Piggott A.M."/>
        </authorList>
    </citation>
    <scope>NUCLEOTIDE SEQUENCE</scope>
    <source>
        <strain evidence="7">MST-FP2251</strain>
    </source>
</reference>
<evidence type="ECO:0000256" key="4">
    <source>
        <dbReference type="ARBA" id="ARBA00022989"/>
    </source>
</evidence>
<evidence type="ECO:0000313" key="8">
    <source>
        <dbReference type="Proteomes" id="UP001194746"/>
    </source>
</evidence>
<protein>
    <submittedName>
        <fullName evidence="7">Uncharacterized protein</fullName>
    </submittedName>
</protein>
<keyword evidence="5 6" id="KW-0472">Membrane</keyword>
<dbReference type="InterPro" id="IPR039020">
    <property type="entry name" value="PaxB-like"/>
</dbReference>
<feature type="transmembrane region" description="Helical" evidence="6">
    <location>
        <begin position="107"/>
        <end position="130"/>
    </location>
</feature>
<keyword evidence="3 6" id="KW-0812">Transmembrane</keyword>
<dbReference type="GO" id="GO:0016829">
    <property type="term" value="F:lyase activity"/>
    <property type="evidence" value="ECO:0007669"/>
    <property type="project" value="InterPro"/>
</dbReference>
<gene>
    <name evidence="7" type="ORF">FE257_005269</name>
</gene>
<evidence type="ECO:0000313" key="7">
    <source>
        <dbReference type="EMBL" id="KAF9891012.1"/>
    </source>
</evidence>
<keyword evidence="4 6" id="KW-1133">Transmembrane helix</keyword>
<proteinExistence type="inferred from homology"/>
<comment type="subcellular location">
    <subcellularLocation>
        <location evidence="1">Membrane</location>
        <topology evidence="1">Multi-pass membrane protein</topology>
    </subcellularLocation>
</comment>
<feature type="transmembrane region" description="Helical" evidence="6">
    <location>
        <begin position="205"/>
        <end position="227"/>
    </location>
</feature>
<dbReference type="AlphaFoldDB" id="A0AAD4GVN6"/>
<evidence type="ECO:0000256" key="1">
    <source>
        <dbReference type="ARBA" id="ARBA00004141"/>
    </source>
</evidence>
<evidence type="ECO:0000256" key="3">
    <source>
        <dbReference type="ARBA" id="ARBA00022692"/>
    </source>
</evidence>
<accession>A0AAD4GVN6</accession>
<keyword evidence="8" id="KW-1185">Reference proteome</keyword>
<feature type="transmembrane region" description="Helical" evidence="6">
    <location>
        <begin position="77"/>
        <end position="95"/>
    </location>
</feature>